<dbReference type="AlphaFoldDB" id="A0AAV2IFY1"/>
<reference evidence="1 2" key="1">
    <citation type="submission" date="2024-04" db="EMBL/GenBank/DDBJ databases">
        <authorList>
            <consortium name="Genoscope - CEA"/>
            <person name="William W."/>
        </authorList>
    </citation>
    <scope>NUCLEOTIDE SEQUENCE [LARGE SCALE GENOMIC DNA]</scope>
</reference>
<name>A0AAV2IFY1_LYMST</name>
<keyword evidence="2" id="KW-1185">Reference proteome</keyword>
<evidence type="ECO:0000313" key="2">
    <source>
        <dbReference type="Proteomes" id="UP001497497"/>
    </source>
</evidence>
<dbReference type="EMBL" id="CAXITT010000728">
    <property type="protein sequence ID" value="CAL1545712.1"/>
    <property type="molecule type" value="Genomic_DNA"/>
</dbReference>
<dbReference type="Proteomes" id="UP001497497">
    <property type="component" value="Unassembled WGS sequence"/>
</dbReference>
<comment type="caution">
    <text evidence="1">The sequence shown here is derived from an EMBL/GenBank/DDBJ whole genome shotgun (WGS) entry which is preliminary data.</text>
</comment>
<accession>A0AAV2IFY1</accession>
<sequence>MRERESQIYLRPYPTTGHHIYAIILFSHKGKLHRIPHFSRCNIVRDLNSYNKPSIRSVSYFRSSNVFECRRFECPAVREEQMPFSLIGEYKAASDFKQTTVKTNSGGPLPTNSILSLSTIALLSFGVLLE</sequence>
<gene>
    <name evidence="1" type="ORF">GSLYS_00019112001</name>
</gene>
<evidence type="ECO:0000313" key="1">
    <source>
        <dbReference type="EMBL" id="CAL1545712.1"/>
    </source>
</evidence>
<protein>
    <submittedName>
        <fullName evidence="1">Uncharacterized protein</fullName>
    </submittedName>
</protein>
<proteinExistence type="predicted"/>
<organism evidence="1 2">
    <name type="scientific">Lymnaea stagnalis</name>
    <name type="common">Great pond snail</name>
    <name type="synonym">Helix stagnalis</name>
    <dbReference type="NCBI Taxonomy" id="6523"/>
    <lineage>
        <taxon>Eukaryota</taxon>
        <taxon>Metazoa</taxon>
        <taxon>Spiralia</taxon>
        <taxon>Lophotrochozoa</taxon>
        <taxon>Mollusca</taxon>
        <taxon>Gastropoda</taxon>
        <taxon>Heterobranchia</taxon>
        <taxon>Euthyneura</taxon>
        <taxon>Panpulmonata</taxon>
        <taxon>Hygrophila</taxon>
        <taxon>Lymnaeoidea</taxon>
        <taxon>Lymnaeidae</taxon>
        <taxon>Lymnaea</taxon>
    </lineage>
</organism>